<dbReference type="Pfam" id="PF22624">
    <property type="entry name" value="AASDHPPT_N"/>
    <property type="match status" value="1"/>
</dbReference>
<proteinExistence type="inferred from homology"/>
<dbReference type="RefSeq" id="WP_378797453.1">
    <property type="nucleotide sequence ID" value="NZ_JBHUER010000002.1"/>
</dbReference>
<feature type="domain" description="4'-phosphopantetheinyl transferase" evidence="3">
    <location>
        <begin position="202"/>
        <end position="306"/>
    </location>
</feature>
<comment type="similarity">
    <text evidence="1">Belongs to the P-Pant transferase superfamily. Gsp/Sfp/HetI/AcpT family.</text>
</comment>
<evidence type="ECO:0000259" key="3">
    <source>
        <dbReference type="Pfam" id="PF01648"/>
    </source>
</evidence>
<dbReference type="InterPro" id="IPR037143">
    <property type="entry name" value="4-PPantetheinyl_Trfase_dom_sf"/>
</dbReference>
<accession>A0ABW4K3P4</accession>
<evidence type="ECO:0000256" key="2">
    <source>
        <dbReference type="ARBA" id="ARBA00022679"/>
    </source>
</evidence>
<dbReference type="EMBL" id="JBHUER010000002">
    <property type="protein sequence ID" value="MFD1702289.1"/>
    <property type="molecule type" value="Genomic_DNA"/>
</dbReference>
<reference evidence="6" key="1">
    <citation type="journal article" date="2019" name="Int. J. Syst. Evol. Microbiol.">
        <title>The Global Catalogue of Microorganisms (GCM) 10K type strain sequencing project: providing services to taxonomists for standard genome sequencing and annotation.</title>
        <authorList>
            <consortium name="The Broad Institute Genomics Platform"/>
            <consortium name="The Broad Institute Genome Sequencing Center for Infectious Disease"/>
            <person name="Wu L."/>
            <person name="Ma J."/>
        </authorList>
    </citation>
    <scope>NUCLEOTIDE SEQUENCE [LARGE SCALE GENOMIC DNA]</scope>
    <source>
        <strain evidence="6">KCTC 23707</strain>
    </source>
</reference>
<keyword evidence="2 5" id="KW-0808">Transferase</keyword>
<evidence type="ECO:0000313" key="6">
    <source>
        <dbReference type="Proteomes" id="UP001597308"/>
    </source>
</evidence>
<name>A0ABW4K3P4_9HYPH</name>
<dbReference type="Pfam" id="PF01648">
    <property type="entry name" value="ACPS"/>
    <property type="match status" value="1"/>
</dbReference>
<sequence>MSTCAVAATAAATCVRLKRTPSRGNSSKVIAAVSGTLQPLNLGHRSRNAPCRIAARGSRRAKLGCGPFPPRPEPPLTFEPPITPAPKRAILSPKRADLWLADPDAVSPEREERLLRLLTPEETARWERFAVPSPKRQHLVARALLRLTLSRYADVAPERWRFAANEHGRPRLDGPEAALGLHFNLTHTDGLVALAVAAQSEIGVDVEDLGRRADMDRLAPAVFAPEEAAAFAACPAEVRRDTFFALWTLKEAYVKARGRGIAMGLKTFAFRLDGPSPVATFGPSCADDPARWRFWRLRPTPRHTLALATSAEVAEVRAHWTTFEDAP</sequence>
<dbReference type="PANTHER" id="PTHR12215">
    <property type="entry name" value="PHOSPHOPANTETHEINE TRANSFERASE"/>
    <property type="match status" value="1"/>
</dbReference>
<dbReference type="InterPro" id="IPR050559">
    <property type="entry name" value="P-Pant_transferase_sf"/>
</dbReference>
<comment type="caution">
    <text evidence="5">The sequence shown here is derived from an EMBL/GenBank/DDBJ whole genome shotgun (WGS) entry which is preliminary data.</text>
</comment>
<protein>
    <submittedName>
        <fullName evidence="5">4'-phosphopantetheinyl transferase family protein</fullName>
    </submittedName>
</protein>
<dbReference type="InterPro" id="IPR055066">
    <property type="entry name" value="AASDHPPT_N"/>
</dbReference>
<evidence type="ECO:0000256" key="1">
    <source>
        <dbReference type="ARBA" id="ARBA00010990"/>
    </source>
</evidence>
<dbReference type="PANTHER" id="PTHR12215:SF10">
    <property type="entry name" value="L-AMINOADIPATE-SEMIALDEHYDE DEHYDROGENASE-PHOSPHOPANTETHEINYL TRANSFERASE"/>
    <property type="match status" value="1"/>
</dbReference>
<organism evidence="5 6">
    <name type="scientific">Methylopila henanensis</name>
    <dbReference type="NCBI Taxonomy" id="873516"/>
    <lineage>
        <taxon>Bacteria</taxon>
        <taxon>Pseudomonadati</taxon>
        <taxon>Pseudomonadota</taxon>
        <taxon>Alphaproteobacteria</taxon>
        <taxon>Hyphomicrobiales</taxon>
        <taxon>Methylopilaceae</taxon>
        <taxon>Methylopila</taxon>
    </lineage>
</organism>
<dbReference type="Proteomes" id="UP001597308">
    <property type="component" value="Unassembled WGS sequence"/>
</dbReference>
<gene>
    <name evidence="5" type="ORF">ACFSCV_04655</name>
</gene>
<feature type="domain" description="4'-phosphopantetheinyl transferase N-terminal" evidence="4">
    <location>
        <begin position="113"/>
        <end position="196"/>
    </location>
</feature>
<evidence type="ECO:0000259" key="4">
    <source>
        <dbReference type="Pfam" id="PF22624"/>
    </source>
</evidence>
<keyword evidence="6" id="KW-1185">Reference proteome</keyword>
<dbReference type="Gene3D" id="3.90.470.20">
    <property type="entry name" value="4'-phosphopantetheinyl transferase domain"/>
    <property type="match status" value="2"/>
</dbReference>
<dbReference type="InterPro" id="IPR008278">
    <property type="entry name" value="4-PPantetheinyl_Trfase_dom"/>
</dbReference>
<evidence type="ECO:0000313" key="5">
    <source>
        <dbReference type="EMBL" id="MFD1702289.1"/>
    </source>
</evidence>
<dbReference type="SUPFAM" id="SSF56214">
    <property type="entry name" value="4'-phosphopantetheinyl transferase"/>
    <property type="match status" value="2"/>
</dbReference>
<dbReference type="GO" id="GO:0016740">
    <property type="term" value="F:transferase activity"/>
    <property type="evidence" value="ECO:0007669"/>
    <property type="project" value="UniProtKB-KW"/>
</dbReference>